<accession>A0A0U4VMA4</accession>
<dbReference type="PANTHER" id="PTHR47619:SF1">
    <property type="entry name" value="EXODEOXYRIBONUCLEASE WALJ"/>
    <property type="match status" value="1"/>
</dbReference>
<dbReference type="Pfam" id="PF12706">
    <property type="entry name" value="Lactamase_B_2"/>
    <property type="match status" value="1"/>
</dbReference>
<protein>
    <submittedName>
        <fullName evidence="2">MBL fold metallo-hydrolase</fullName>
    </submittedName>
</protein>
<name>A0A0U4VMA4_9PSED</name>
<dbReference type="InterPro" id="IPR052533">
    <property type="entry name" value="WalJ/YycJ-like"/>
</dbReference>
<keyword evidence="2" id="KW-0378">Hydrolase</keyword>
<feature type="domain" description="Metallo-beta-lactamase" evidence="1">
    <location>
        <begin position="11"/>
        <end position="186"/>
    </location>
</feature>
<dbReference type="InterPro" id="IPR036866">
    <property type="entry name" value="RibonucZ/Hydroxyglut_hydro"/>
</dbReference>
<dbReference type="KEGG" id="por:APT59_08455"/>
<dbReference type="OrthoDB" id="9803916at2"/>
<dbReference type="EMBL" id="CP013987">
    <property type="protein sequence ID" value="ALZ84235.1"/>
    <property type="molecule type" value="Genomic_DNA"/>
</dbReference>
<dbReference type="GO" id="GO:0016787">
    <property type="term" value="F:hydrolase activity"/>
    <property type="evidence" value="ECO:0007669"/>
    <property type="project" value="UniProtKB-KW"/>
</dbReference>
<sequence>MRFAILGSGSRGNSTLVHSHNSYVLIDCGFSLREAERRLARLGVVPAQLDAVLVTHEHSDHVQGVELLARKHGVPVYYSAGTGRGLRKPVAAQGLLVDGERLVLDALEVTVVQVSHDALEPTQFVFDDGRKRLGVLTDLGEATPGVLTHYRGLDALVIEANHDSNMLASGPYPYHLKARVGGVRGHLNNRQSADLVVELACPGLQHLVLAHLSEKNNNPWLARACFTNVLGCDADWLQIADQQQGLEWQAIA</sequence>
<dbReference type="PANTHER" id="PTHR47619">
    <property type="entry name" value="METALLO-HYDROLASE YYCJ-RELATED"/>
    <property type="match status" value="1"/>
</dbReference>
<dbReference type="SUPFAM" id="SSF56281">
    <property type="entry name" value="Metallo-hydrolase/oxidoreductase"/>
    <property type="match status" value="1"/>
</dbReference>
<proteinExistence type="predicted"/>
<organism evidence="2 3">
    <name type="scientific">Pseudomonas oryzihabitans</name>
    <dbReference type="NCBI Taxonomy" id="47885"/>
    <lineage>
        <taxon>Bacteria</taxon>
        <taxon>Pseudomonadati</taxon>
        <taxon>Pseudomonadota</taxon>
        <taxon>Gammaproteobacteria</taxon>
        <taxon>Pseudomonadales</taxon>
        <taxon>Pseudomonadaceae</taxon>
        <taxon>Pseudomonas</taxon>
    </lineage>
</organism>
<dbReference type="Proteomes" id="UP000064137">
    <property type="component" value="Chromosome"/>
</dbReference>
<evidence type="ECO:0000259" key="1">
    <source>
        <dbReference type="SMART" id="SM00849"/>
    </source>
</evidence>
<dbReference type="InterPro" id="IPR001279">
    <property type="entry name" value="Metallo-B-lactamas"/>
</dbReference>
<reference evidence="2 3" key="1">
    <citation type="submission" date="2016-01" db="EMBL/GenBank/DDBJ databases">
        <title>Annotation of Pseudomonas oryzihabitans USDA-ARS-USMARC-56511.</title>
        <authorList>
            <person name="Harhay G.P."/>
            <person name="Harhay D.M."/>
            <person name="Smith T.P.L."/>
            <person name="Bono J.L."/>
            <person name="Heaton M.P."/>
            <person name="Clawson M.L."/>
            <person name="Chitko-Mckown C.G."/>
            <person name="Capik S.F."/>
            <person name="DeDonder K.D."/>
            <person name="Apley M.D."/>
            <person name="Lubbers B.V."/>
            <person name="White B.J."/>
            <person name="Larson R.L."/>
        </authorList>
    </citation>
    <scope>NUCLEOTIDE SEQUENCE [LARGE SCALE GENOMIC DNA]</scope>
    <source>
        <strain evidence="2 3">USDA-ARS-USMARC-56511</strain>
    </source>
</reference>
<dbReference type="RefSeq" id="WP_059314436.1">
    <property type="nucleotide sequence ID" value="NZ_CP013987.1"/>
</dbReference>
<evidence type="ECO:0000313" key="2">
    <source>
        <dbReference type="EMBL" id="ALZ84235.1"/>
    </source>
</evidence>
<gene>
    <name evidence="2" type="ORF">APT59_08455</name>
</gene>
<dbReference type="SMART" id="SM00849">
    <property type="entry name" value="Lactamase_B"/>
    <property type="match status" value="1"/>
</dbReference>
<evidence type="ECO:0000313" key="3">
    <source>
        <dbReference type="Proteomes" id="UP000064137"/>
    </source>
</evidence>
<dbReference type="Gene3D" id="3.60.15.10">
    <property type="entry name" value="Ribonuclease Z/Hydroxyacylglutathione hydrolase-like"/>
    <property type="match status" value="1"/>
</dbReference>
<dbReference type="AlphaFoldDB" id="A0A0U4VMA4"/>